<gene>
    <name evidence="14" type="ORF">NPX13_g124</name>
</gene>
<keyword evidence="7" id="KW-0326">Glycosidase</keyword>
<dbReference type="EMBL" id="JANPWZ010000006">
    <property type="protein sequence ID" value="KAJ3580437.1"/>
    <property type="molecule type" value="Genomic_DNA"/>
</dbReference>
<name>A0A9W8NPL6_9PEZI</name>
<dbReference type="GO" id="GO:0071555">
    <property type="term" value="P:cell wall organization"/>
    <property type="evidence" value="ECO:0007669"/>
    <property type="project" value="TreeGrafter"/>
</dbReference>
<evidence type="ECO:0000256" key="6">
    <source>
        <dbReference type="ARBA" id="ARBA00022801"/>
    </source>
</evidence>
<feature type="region of interest" description="Disordered" evidence="13">
    <location>
        <begin position="263"/>
        <end position="303"/>
    </location>
</feature>
<comment type="caution">
    <text evidence="14">The sequence shown here is derived from an EMBL/GenBank/DDBJ whole genome shotgun (WGS) entry which is preliminary data.</text>
</comment>
<protein>
    <recommendedName>
        <fullName evidence="9">Probable beta-glucosidase btgE</fullName>
    </recommendedName>
    <alternativeName>
        <fullName evidence="10">Beta-D-glucoside glucohydrolase btgE</fullName>
    </alternativeName>
    <alternativeName>
        <fullName evidence="12">Cellobiase btgE</fullName>
    </alternativeName>
    <alternativeName>
        <fullName evidence="11">Gentiobiase btgE</fullName>
    </alternativeName>
</protein>
<dbReference type="Gene3D" id="3.20.20.80">
    <property type="entry name" value="Glycosidases"/>
    <property type="match status" value="1"/>
</dbReference>
<comment type="similarity">
    <text evidence="2">Belongs to the glycosyl hydrolase 17 family.</text>
</comment>
<keyword evidence="5" id="KW-0732">Signal</keyword>
<feature type="region of interest" description="Disordered" evidence="13">
    <location>
        <begin position="550"/>
        <end position="571"/>
    </location>
</feature>
<dbReference type="InterPro" id="IPR017853">
    <property type="entry name" value="GH"/>
</dbReference>
<dbReference type="GO" id="GO:0005576">
    <property type="term" value="C:extracellular region"/>
    <property type="evidence" value="ECO:0007669"/>
    <property type="project" value="TreeGrafter"/>
</dbReference>
<feature type="compositionally biased region" description="Polar residues" evidence="13">
    <location>
        <begin position="550"/>
        <end position="565"/>
    </location>
</feature>
<dbReference type="PANTHER" id="PTHR16631">
    <property type="entry name" value="GLUCAN 1,3-BETA-GLUCOSIDASE"/>
    <property type="match status" value="1"/>
</dbReference>
<evidence type="ECO:0000256" key="13">
    <source>
        <dbReference type="SAM" id="MobiDB-lite"/>
    </source>
</evidence>
<evidence type="ECO:0000256" key="4">
    <source>
        <dbReference type="ARBA" id="ARBA00022525"/>
    </source>
</evidence>
<dbReference type="VEuPathDB" id="FungiDB:F4678DRAFT_470361"/>
<keyword evidence="4" id="KW-0964">Secreted</keyword>
<keyword evidence="6" id="KW-0378">Hydrolase</keyword>
<dbReference type="Proteomes" id="UP001148614">
    <property type="component" value="Unassembled WGS sequence"/>
</dbReference>
<accession>A0A9W8NPL6</accession>
<organism evidence="14 15">
    <name type="scientific">Xylaria arbuscula</name>
    <dbReference type="NCBI Taxonomy" id="114810"/>
    <lineage>
        <taxon>Eukaryota</taxon>
        <taxon>Fungi</taxon>
        <taxon>Dikarya</taxon>
        <taxon>Ascomycota</taxon>
        <taxon>Pezizomycotina</taxon>
        <taxon>Sordariomycetes</taxon>
        <taxon>Xylariomycetidae</taxon>
        <taxon>Xylariales</taxon>
        <taxon>Xylariaceae</taxon>
        <taxon>Xylaria</taxon>
    </lineage>
</organism>
<dbReference type="InterPro" id="IPR050732">
    <property type="entry name" value="Beta-glucan_modifiers"/>
</dbReference>
<evidence type="ECO:0000256" key="8">
    <source>
        <dbReference type="ARBA" id="ARBA00024983"/>
    </source>
</evidence>
<evidence type="ECO:0000256" key="7">
    <source>
        <dbReference type="ARBA" id="ARBA00023295"/>
    </source>
</evidence>
<evidence type="ECO:0000256" key="12">
    <source>
        <dbReference type="ARBA" id="ARBA00042762"/>
    </source>
</evidence>
<evidence type="ECO:0000256" key="11">
    <source>
        <dbReference type="ARBA" id="ARBA00041516"/>
    </source>
</evidence>
<proteinExistence type="inferred from homology"/>
<keyword evidence="3" id="KW-0134">Cell wall</keyword>
<evidence type="ECO:0000256" key="10">
    <source>
        <dbReference type="ARBA" id="ARBA00041495"/>
    </source>
</evidence>
<dbReference type="GO" id="GO:0009277">
    <property type="term" value="C:fungal-type cell wall"/>
    <property type="evidence" value="ECO:0007669"/>
    <property type="project" value="TreeGrafter"/>
</dbReference>
<sequence>MKATLAVAALAAGASAGSVHHRHLHGHAKKGYEAEETCGCTTIYSTYYGEATLIFPPAPSPEPTTVSTTQVVVPTPVAQTCPTTGVYTFPATTITLTDATTVAVPSTTSVPAGTHTLGGVTTVVTTATTVVCPYATVSTSEGVVTSVIETTSYVCPSAGTYTIAPTTTTVTEDTTVTLPSVTSYPAGTYTQPEVVTTVYETSTVVYCPFDIPTPSTSEAAQTTYVAETTPVETPVSVSTPVEVPETTVTYPVETPVETPVEVTTYPVTTSKAEPSTTSTKTPKPTSSSPGKTPPKGTAGKPWAVTYTPYQTSAGGGCKSQGEVNSDIAAIAAAGVTTIRVYSTDCSTLEFVGGACEANGIKMILGIYVDEPGCDAANPSVTEQISSIQSWGKWDLVSLITVGNEAVLHGYCTPSELAGLISTTKETLSYTGPYSTAETVNIWQQEEFSSLVCPVVDFVGANAHAFFNTETTASQAGQFVKGQLDIIDNICSGKEGRVMETGWPNAGQALGLAVPGVSQQATAIKSIVQELGDKAVIFSLTSDAGRTATHSASVSSTGVAPRSSASACKVAS</sequence>
<evidence type="ECO:0000256" key="3">
    <source>
        <dbReference type="ARBA" id="ARBA00022512"/>
    </source>
</evidence>
<reference evidence="14" key="1">
    <citation type="submission" date="2022-07" db="EMBL/GenBank/DDBJ databases">
        <title>Genome Sequence of Xylaria arbuscula.</title>
        <authorList>
            <person name="Buettner E."/>
        </authorList>
    </citation>
    <scope>NUCLEOTIDE SEQUENCE</scope>
    <source>
        <strain evidence="14">VT107</strain>
    </source>
</reference>
<dbReference type="GO" id="GO:0042973">
    <property type="term" value="F:glucan endo-1,3-beta-D-glucosidase activity"/>
    <property type="evidence" value="ECO:0007669"/>
    <property type="project" value="TreeGrafter"/>
</dbReference>
<feature type="compositionally biased region" description="Low complexity" evidence="13">
    <location>
        <begin position="263"/>
        <end position="297"/>
    </location>
</feature>
<evidence type="ECO:0000256" key="1">
    <source>
        <dbReference type="ARBA" id="ARBA00004191"/>
    </source>
</evidence>
<comment type="subcellular location">
    <subcellularLocation>
        <location evidence="1">Secreted</location>
        <location evidence="1">Cell wall</location>
    </subcellularLocation>
</comment>
<evidence type="ECO:0000256" key="9">
    <source>
        <dbReference type="ARBA" id="ARBA00039284"/>
    </source>
</evidence>
<evidence type="ECO:0000256" key="2">
    <source>
        <dbReference type="ARBA" id="ARBA00008773"/>
    </source>
</evidence>
<dbReference type="GO" id="GO:0009986">
    <property type="term" value="C:cell surface"/>
    <property type="evidence" value="ECO:0007669"/>
    <property type="project" value="TreeGrafter"/>
</dbReference>
<evidence type="ECO:0000313" key="14">
    <source>
        <dbReference type="EMBL" id="KAJ3580437.1"/>
    </source>
</evidence>
<evidence type="ECO:0000256" key="5">
    <source>
        <dbReference type="ARBA" id="ARBA00022729"/>
    </source>
</evidence>
<dbReference type="SUPFAM" id="SSF51445">
    <property type="entry name" value="(Trans)glycosidases"/>
    <property type="match status" value="1"/>
</dbReference>
<comment type="function">
    <text evidence="8">Beta-glucosidases are one of a number of cellulolytic enzymes involved in the degradation of cellulosic biomass. Catalyzes the last step releasing glucose from the inhibitory cellobiose.</text>
</comment>
<dbReference type="PANTHER" id="PTHR16631:SF24">
    <property type="entry name" value="FAMILY 17 GLUCOSIDASE SCW11-RELATED"/>
    <property type="match status" value="1"/>
</dbReference>
<dbReference type="AlphaFoldDB" id="A0A9W8NPL6"/>
<keyword evidence="15" id="KW-1185">Reference proteome</keyword>
<evidence type="ECO:0000313" key="15">
    <source>
        <dbReference type="Proteomes" id="UP001148614"/>
    </source>
</evidence>